<dbReference type="CDD" id="cd20553">
    <property type="entry name" value="CYCLIN_TFIIIB90_rpt1"/>
    <property type="match status" value="1"/>
</dbReference>
<feature type="compositionally biased region" description="Basic and acidic residues" evidence="10">
    <location>
        <begin position="353"/>
        <end position="373"/>
    </location>
</feature>
<dbReference type="SUPFAM" id="SSF57783">
    <property type="entry name" value="Zinc beta-ribbon"/>
    <property type="match status" value="1"/>
</dbReference>
<evidence type="ECO:0000313" key="13">
    <source>
        <dbReference type="Proteomes" id="UP001420932"/>
    </source>
</evidence>
<dbReference type="GO" id="GO:0000126">
    <property type="term" value="C:transcription factor TFIIIB complex"/>
    <property type="evidence" value="ECO:0007669"/>
    <property type="project" value="TreeGrafter"/>
</dbReference>
<dbReference type="SUPFAM" id="SSF47954">
    <property type="entry name" value="Cyclin-like"/>
    <property type="match status" value="2"/>
</dbReference>
<evidence type="ECO:0000256" key="6">
    <source>
        <dbReference type="ARBA" id="ARBA00023015"/>
    </source>
</evidence>
<dbReference type="InterPro" id="IPR011665">
    <property type="entry name" value="BRF1_TBP-bd_dom"/>
</dbReference>
<keyword evidence="4" id="KW-0863">Zinc-finger</keyword>
<evidence type="ECO:0000256" key="7">
    <source>
        <dbReference type="ARBA" id="ARBA00023159"/>
    </source>
</evidence>
<dbReference type="PANTHER" id="PTHR11618">
    <property type="entry name" value="TRANSCRIPTION INITIATION FACTOR IIB-RELATED"/>
    <property type="match status" value="1"/>
</dbReference>
<dbReference type="InterPro" id="IPR013150">
    <property type="entry name" value="TFIIB_cyclin"/>
</dbReference>
<keyword evidence="5" id="KW-0862">Zinc</keyword>
<keyword evidence="8" id="KW-0804">Transcription</keyword>
<dbReference type="InterPro" id="IPR036915">
    <property type="entry name" value="Cyclin-like_sf"/>
</dbReference>
<reference evidence="12 13" key="1">
    <citation type="submission" date="2024-01" db="EMBL/GenBank/DDBJ databases">
        <title>Genome assemblies of Stephania.</title>
        <authorList>
            <person name="Yang L."/>
        </authorList>
    </citation>
    <scope>NUCLEOTIDE SEQUENCE [LARGE SCALE GENOMIC DNA]</scope>
    <source>
        <strain evidence="12">YNDBR</strain>
        <tissue evidence="12">Leaf</tissue>
    </source>
</reference>
<evidence type="ECO:0000256" key="8">
    <source>
        <dbReference type="ARBA" id="ARBA00023163"/>
    </source>
</evidence>
<dbReference type="InterPro" id="IPR013763">
    <property type="entry name" value="Cyclin-like_dom"/>
</dbReference>
<dbReference type="SMART" id="SM00385">
    <property type="entry name" value="CYCLIN"/>
    <property type="match status" value="2"/>
</dbReference>
<dbReference type="GO" id="GO:0017025">
    <property type="term" value="F:TBP-class protein binding"/>
    <property type="evidence" value="ECO:0007669"/>
    <property type="project" value="InterPro"/>
</dbReference>
<proteinExistence type="inferred from homology"/>
<dbReference type="FunFam" id="1.20.5.650:FF:000002">
    <property type="entry name" value="Cyclin/Brf1-like TBP-binding protein"/>
    <property type="match status" value="1"/>
</dbReference>
<evidence type="ECO:0000259" key="11">
    <source>
        <dbReference type="SMART" id="SM00385"/>
    </source>
</evidence>
<dbReference type="InterPro" id="IPR000812">
    <property type="entry name" value="TFIIB"/>
</dbReference>
<dbReference type="GO" id="GO:0097550">
    <property type="term" value="C:transcription preinitiation complex"/>
    <property type="evidence" value="ECO:0007669"/>
    <property type="project" value="TreeGrafter"/>
</dbReference>
<evidence type="ECO:0000256" key="9">
    <source>
        <dbReference type="ARBA" id="ARBA00023242"/>
    </source>
</evidence>
<evidence type="ECO:0000256" key="4">
    <source>
        <dbReference type="ARBA" id="ARBA00022771"/>
    </source>
</evidence>
<feature type="region of interest" description="Disordered" evidence="10">
    <location>
        <begin position="555"/>
        <end position="638"/>
    </location>
</feature>
<dbReference type="PRINTS" id="PR00685">
    <property type="entry name" value="TIFACTORIIB"/>
</dbReference>
<dbReference type="Gene3D" id="1.10.472.10">
    <property type="entry name" value="Cyclin-like"/>
    <property type="match status" value="1"/>
</dbReference>
<feature type="compositionally biased region" description="Acidic residues" evidence="10">
    <location>
        <begin position="597"/>
        <end position="606"/>
    </location>
</feature>
<evidence type="ECO:0000256" key="1">
    <source>
        <dbReference type="ARBA" id="ARBA00004123"/>
    </source>
</evidence>
<keyword evidence="9" id="KW-0539">Nucleus</keyword>
<dbReference type="Pfam" id="PF00382">
    <property type="entry name" value="TFIIB"/>
    <property type="match status" value="2"/>
</dbReference>
<dbReference type="Pfam" id="PF07741">
    <property type="entry name" value="BRF1"/>
    <property type="match status" value="1"/>
</dbReference>
<feature type="compositionally biased region" description="Basic residues" evidence="10">
    <location>
        <begin position="508"/>
        <end position="518"/>
    </location>
</feature>
<name>A0AAP0IEH5_9MAGN</name>
<dbReference type="Proteomes" id="UP001420932">
    <property type="component" value="Unassembled WGS sequence"/>
</dbReference>
<evidence type="ECO:0000256" key="3">
    <source>
        <dbReference type="ARBA" id="ARBA00022723"/>
    </source>
</evidence>
<dbReference type="GO" id="GO:0005634">
    <property type="term" value="C:nucleus"/>
    <property type="evidence" value="ECO:0007669"/>
    <property type="project" value="UniProtKB-SubCell"/>
</dbReference>
<feature type="region of interest" description="Disordered" evidence="10">
    <location>
        <begin position="508"/>
        <end position="530"/>
    </location>
</feature>
<dbReference type="GO" id="GO:0070897">
    <property type="term" value="P:transcription preinitiation complex assembly"/>
    <property type="evidence" value="ECO:0007669"/>
    <property type="project" value="InterPro"/>
</dbReference>
<evidence type="ECO:0000256" key="2">
    <source>
        <dbReference type="ARBA" id="ARBA00010857"/>
    </source>
</evidence>
<comment type="subcellular location">
    <subcellularLocation>
        <location evidence="1">Nucleus</location>
    </subcellularLocation>
</comment>
<feature type="compositionally biased region" description="Acidic residues" evidence="10">
    <location>
        <begin position="614"/>
        <end position="638"/>
    </location>
</feature>
<dbReference type="EMBL" id="JBBNAF010000009">
    <property type="protein sequence ID" value="KAK9114029.1"/>
    <property type="molecule type" value="Genomic_DNA"/>
</dbReference>
<keyword evidence="6" id="KW-0805">Transcription regulation</keyword>
<dbReference type="GO" id="GO:0008270">
    <property type="term" value="F:zinc ion binding"/>
    <property type="evidence" value="ECO:0007669"/>
    <property type="project" value="UniProtKB-KW"/>
</dbReference>
<evidence type="ECO:0000256" key="5">
    <source>
        <dbReference type="ARBA" id="ARBA00022833"/>
    </source>
</evidence>
<evidence type="ECO:0000313" key="12">
    <source>
        <dbReference type="EMBL" id="KAK9114029.1"/>
    </source>
</evidence>
<feature type="domain" description="Cyclin-like" evidence="11">
    <location>
        <begin position="76"/>
        <end position="159"/>
    </location>
</feature>
<keyword evidence="7" id="KW-0010">Activator</keyword>
<organism evidence="12 13">
    <name type="scientific">Stephania yunnanensis</name>
    <dbReference type="NCBI Taxonomy" id="152371"/>
    <lineage>
        <taxon>Eukaryota</taxon>
        <taxon>Viridiplantae</taxon>
        <taxon>Streptophyta</taxon>
        <taxon>Embryophyta</taxon>
        <taxon>Tracheophyta</taxon>
        <taxon>Spermatophyta</taxon>
        <taxon>Magnoliopsida</taxon>
        <taxon>Ranunculales</taxon>
        <taxon>Menispermaceae</taxon>
        <taxon>Menispermoideae</taxon>
        <taxon>Cissampelideae</taxon>
        <taxon>Stephania</taxon>
    </lineage>
</organism>
<dbReference type="AlphaFoldDB" id="A0AAP0IEH5"/>
<dbReference type="FunFam" id="1.10.472.10:FF:000066">
    <property type="entry name" value="Transcription factor IIIB subunit"/>
    <property type="match status" value="1"/>
</dbReference>
<sequence length="638" mass="71731">MVRCKYCTTSTEVVTDESGFLSCFDCGRVVDSNIYSSEPTFTKNAGGQSQLSGTYVKSVQNELSESRERTLRKGRDEIQNLVTNLEVGGGDSIIDQAFIFYKIAVERHFTKGRRTSIVAASCLYIACRENKKAFLLIDFSEELRVNVYVLGAVFLELCKFLRLGQHPIIQKPVDPSLFIHRFTERLLGERNVEVSRTALRIVASMKRDWMQTGRKPSGLCGAALYISALSYGLKYSKSDIINVVHICEATLTKRLIEFENTESGSLTIEEFNSRAEELEREAHLRKPAPNDIIGSKASKTMDELLCEHKDTGVSHFAHGLCRSCYDDFITLSGGLQGGLEPPAFQRAEKERLARISPQESREELCQHRKEEQPSSKLSQEADQIESLDSRQLGSVDATDTHDREVDENNSTQPCGDEALDNMAAGESESLSDIDDMEVDGYLHNEEEKRYKKIIWEEMNKEYLEEQAAKEAAAAAAKEAYLANFEHGSEELLAAQELAAAAAAAVAKSKKERQQKRAAAKNTAPAQTAAEATRQILTKKRLSSKINYDVLEKLFADSEDPENTKRKRVDLDSGEDAIKQKHGTANHEQNADVRDDDREHEDEEYGEEDVRVTYDNEEYYGNGEDDAYGYDEDYGYEYE</sequence>
<keyword evidence="3" id="KW-0479">Metal-binding</keyword>
<feature type="region of interest" description="Disordered" evidence="10">
    <location>
        <begin position="353"/>
        <end position="419"/>
    </location>
</feature>
<dbReference type="Gene3D" id="1.10.472.170">
    <property type="match status" value="1"/>
</dbReference>
<feature type="compositionally biased region" description="Low complexity" evidence="10">
    <location>
        <begin position="519"/>
        <end position="530"/>
    </location>
</feature>
<feature type="domain" description="Cyclin-like" evidence="11">
    <location>
        <begin position="177"/>
        <end position="260"/>
    </location>
</feature>
<dbReference type="GO" id="GO:0000995">
    <property type="term" value="F:RNA polymerase III general transcription initiation factor activity"/>
    <property type="evidence" value="ECO:0007669"/>
    <property type="project" value="TreeGrafter"/>
</dbReference>
<dbReference type="Gene3D" id="1.20.5.650">
    <property type="entry name" value="Single helix bin"/>
    <property type="match status" value="1"/>
</dbReference>
<dbReference type="GO" id="GO:0001006">
    <property type="term" value="F:RNA polymerase III type 3 promoter sequence-specific DNA binding"/>
    <property type="evidence" value="ECO:0007669"/>
    <property type="project" value="TreeGrafter"/>
</dbReference>
<dbReference type="CDD" id="cd20554">
    <property type="entry name" value="CYCLIN_TFIIIB90_rpt2"/>
    <property type="match status" value="1"/>
</dbReference>
<comment type="caution">
    <text evidence="12">The sequence shown here is derived from an EMBL/GenBank/DDBJ whole genome shotgun (WGS) entry which is preliminary data.</text>
</comment>
<dbReference type="PANTHER" id="PTHR11618:SF4">
    <property type="entry name" value="TRANSCRIPTION FACTOR IIIB 90 KDA SUBUNIT"/>
    <property type="match status" value="1"/>
</dbReference>
<gene>
    <name evidence="12" type="ORF">Syun_020826</name>
</gene>
<evidence type="ECO:0000256" key="10">
    <source>
        <dbReference type="SAM" id="MobiDB-lite"/>
    </source>
</evidence>
<keyword evidence="13" id="KW-1185">Reference proteome</keyword>
<comment type="similarity">
    <text evidence="2">Belongs to the TFIIB family.</text>
</comment>
<protein>
    <recommendedName>
        <fullName evidence="11">Cyclin-like domain-containing protein</fullName>
    </recommendedName>
</protein>
<accession>A0AAP0IEH5</accession>
<dbReference type="FunFam" id="1.10.472.10:FF:000007">
    <property type="entry name" value="Transcription factor IIIB 90 kDa subunit"/>
    <property type="match status" value="1"/>
</dbReference>